<sequence length="363" mass="38068">MSASHPVLVVASSPDCGYCRQLQTDLAANRQTLTHRGASVLVVGEGSPTVWGAALEPAQVEELTVTYANPGRLGTPSAVRLSPGGAHRVVRGFEAVTAALVELCGSQPGRVVCEVPTSCSVGVNGTPVDALVIAQADGRAVGIAARGEGAVRVATLAASGTGTNAVRGYVPVTLLVERPRNLWLVFRGGELVARSRSANETLDTLRRIVAGFEPPGAQQVRLMCGALVQGEGGRALLFPRNWMSYLVERNSSLARAGWRLCPDPFARLEPGPDGAPLLSHPSRASGSPQRTPVVGVLAPRPTVPMPGRPIRARLLTQIVNWVVRPVSPEHVRAVCASVADLPVHLGTQEEALAFLTHPPAAAW</sequence>
<organism evidence="2 3">
    <name type="scientific">Streptomyces netropsis</name>
    <name type="common">Streptoverticillium netropsis</name>
    <dbReference type="NCBI Taxonomy" id="55404"/>
    <lineage>
        <taxon>Bacteria</taxon>
        <taxon>Bacillati</taxon>
        <taxon>Actinomycetota</taxon>
        <taxon>Actinomycetes</taxon>
        <taxon>Kitasatosporales</taxon>
        <taxon>Streptomycetaceae</taxon>
        <taxon>Streptomyces</taxon>
    </lineage>
</organism>
<dbReference type="AlphaFoldDB" id="A0A7W7LE55"/>
<gene>
    <name evidence="2" type="ORF">FHS38_004069</name>
</gene>
<dbReference type="Proteomes" id="UP000556436">
    <property type="component" value="Unassembled WGS sequence"/>
</dbReference>
<feature type="region of interest" description="Disordered" evidence="1">
    <location>
        <begin position="271"/>
        <end position="294"/>
    </location>
</feature>
<evidence type="ECO:0000313" key="3">
    <source>
        <dbReference type="Proteomes" id="UP000556436"/>
    </source>
</evidence>
<reference evidence="2 3" key="1">
    <citation type="submission" date="2020-08" db="EMBL/GenBank/DDBJ databases">
        <title>Genomic Encyclopedia of Type Strains, Phase III (KMG-III): the genomes of soil and plant-associated and newly described type strains.</title>
        <authorList>
            <person name="Whitman W."/>
        </authorList>
    </citation>
    <scope>NUCLEOTIDE SEQUENCE [LARGE SCALE GENOMIC DNA]</scope>
    <source>
        <strain evidence="2 3">CECT 3265</strain>
    </source>
</reference>
<dbReference type="EMBL" id="JACHJG010000008">
    <property type="protein sequence ID" value="MBB4888001.1"/>
    <property type="molecule type" value="Genomic_DNA"/>
</dbReference>
<evidence type="ECO:0000313" key="2">
    <source>
        <dbReference type="EMBL" id="MBB4888001.1"/>
    </source>
</evidence>
<comment type="caution">
    <text evidence="2">The sequence shown here is derived from an EMBL/GenBank/DDBJ whole genome shotgun (WGS) entry which is preliminary data.</text>
</comment>
<keyword evidence="3" id="KW-1185">Reference proteome</keyword>
<proteinExistence type="predicted"/>
<evidence type="ECO:0000256" key="1">
    <source>
        <dbReference type="SAM" id="MobiDB-lite"/>
    </source>
</evidence>
<name>A0A7W7LE55_STRNE</name>
<accession>A0A7W7LE55</accession>
<protein>
    <submittedName>
        <fullName evidence="2">Uncharacterized protein</fullName>
    </submittedName>
</protein>